<comment type="caution">
    <text evidence="10">The sequence shown here is derived from an EMBL/GenBank/DDBJ whole genome shotgun (WGS) entry which is preliminary data.</text>
</comment>
<dbReference type="PANTHER" id="PTHR34702:SF1">
    <property type="entry name" value="NA(+)_H(+) ANTIPORTER SUBUNIT F"/>
    <property type="match status" value="1"/>
</dbReference>
<name>A0A511F8F4_9CELL</name>
<gene>
    <name evidence="10" type="ORF">CHO01_06010</name>
    <name evidence="11" type="ORF">HNR08_001823</name>
</gene>
<protein>
    <submittedName>
        <fullName evidence="11">Multicomponent Na+:H+ antiporter subunit F</fullName>
    </submittedName>
</protein>
<dbReference type="RefSeq" id="WP_168431913.1">
    <property type="nucleotide sequence ID" value="NZ_BJVQ01000004.1"/>
</dbReference>
<dbReference type="Proteomes" id="UP000321723">
    <property type="component" value="Unassembled WGS sequence"/>
</dbReference>
<evidence type="ECO:0000256" key="5">
    <source>
        <dbReference type="ARBA" id="ARBA00022692"/>
    </source>
</evidence>
<evidence type="ECO:0000256" key="9">
    <source>
        <dbReference type="SAM" id="Phobius"/>
    </source>
</evidence>
<keyword evidence="12" id="KW-1185">Reference proteome</keyword>
<keyword evidence="7 9" id="KW-0472">Membrane</keyword>
<evidence type="ECO:0000256" key="2">
    <source>
        <dbReference type="ARBA" id="ARBA00009212"/>
    </source>
</evidence>
<keyword evidence="3" id="KW-0813">Transport</keyword>
<feature type="transmembrane region" description="Helical" evidence="9">
    <location>
        <begin position="60"/>
        <end position="81"/>
    </location>
</feature>
<feature type="compositionally biased region" description="Basic and acidic residues" evidence="8">
    <location>
        <begin position="159"/>
        <end position="189"/>
    </location>
</feature>
<sequence>MTVVVLLCGVLLAIGGALALIRAERGPSMLDRTVALDIVVTVLVAAVALYASVDRRTDVVPILVVLSLVGFVGSVTISRFASVEPAGEGRVRSREEIAQEEAERIRAEEEAETQRRARRAREAEAVAVEGPQPAEDRHQARAEAEARAAGSAAPAPARPAEDPGADGRGHHGSEPGTRRSDVEDEEGTR</sequence>
<feature type="compositionally biased region" description="Basic and acidic residues" evidence="8">
    <location>
        <begin position="88"/>
        <end position="124"/>
    </location>
</feature>
<evidence type="ECO:0000313" key="12">
    <source>
        <dbReference type="Proteomes" id="UP000321723"/>
    </source>
</evidence>
<dbReference type="GO" id="GO:0005886">
    <property type="term" value="C:plasma membrane"/>
    <property type="evidence" value="ECO:0007669"/>
    <property type="project" value="UniProtKB-SubCell"/>
</dbReference>
<reference evidence="10 12" key="1">
    <citation type="submission" date="2019-07" db="EMBL/GenBank/DDBJ databases">
        <title>Whole genome shotgun sequence of Cellulomonas hominis NBRC 16055.</title>
        <authorList>
            <person name="Hosoyama A."/>
            <person name="Uohara A."/>
            <person name="Ohji S."/>
            <person name="Ichikawa N."/>
        </authorList>
    </citation>
    <scope>NUCLEOTIDE SEQUENCE [LARGE SCALE GENOMIC DNA]</scope>
    <source>
        <strain evidence="10 12">NBRC 16055</strain>
    </source>
</reference>
<dbReference type="Proteomes" id="UP000564629">
    <property type="component" value="Unassembled WGS sequence"/>
</dbReference>
<dbReference type="PANTHER" id="PTHR34702">
    <property type="entry name" value="NA(+)/H(+) ANTIPORTER SUBUNIT F1"/>
    <property type="match status" value="1"/>
</dbReference>
<dbReference type="EMBL" id="BJVQ01000004">
    <property type="protein sequence ID" value="GEL45485.1"/>
    <property type="molecule type" value="Genomic_DNA"/>
</dbReference>
<evidence type="ECO:0000256" key="8">
    <source>
        <dbReference type="SAM" id="MobiDB-lite"/>
    </source>
</evidence>
<evidence type="ECO:0000256" key="1">
    <source>
        <dbReference type="ARBA" id="ARBA00004651"/>
    </source>
</evidence>
<evidence type="ECO:0000256" key="7">
    <source>
        <dbReference type="ARBA" id="ARBA00023136"/>
    </source>
</evidence>
<dbReference type="EMBL" id="JACHDN010000001">
    <property type="protein sequence ID" value="MBB5473087.1"/>
    <property type="molecule type" value="Genomic_DNA"/>
</dbReference>
<keyword evidence="6 9" id="KW-1133">Transmembrane helix</keyword>
<evidence type="ECO:0000256" key="3">
    <source>
        <dbReference type="ARBA" id="ARBA00022448"/>
    </source>
</evidence>
<feature type="compositionally biased region" description="Basic and acidic residues" evidence="8">
    <location>
        <begin position="134"/>
        <end position="146"/>
    </location>
</feature>
<comment type="similarity">
    <text evidence="2">Belongs to the CPA3 antiporters (TC 2.A.63) subunit F family.</text>
</comment>
<comment type="subcellular location">
    <subcellularLocation>
        <location evidence="1">Cell membrane</location>
        <topology evidence="1">Multi-pass membrane protein</topology>
    </subcellularLocation>
</comment>
<dbReference type="Pfam" id="PF04066">
    <property type="entry name" value="MrpF_PhaF"/>
    <property type="match status" value="1"/>
</dbReference>
<dbReference type="GO" id="GO:0015385">
    <property type="term" value="F:sodium:proton antiporter activity"/>
    <property type="evidence" value="ECO:0007669"/>
    <property type="project" value="TreeGrafter"/>
</dbReference>
<organism evidence="10 12">
    <name type="scientific">Cellulomonas hominis</name>
    <dbReference type="NCBI Taxonomy" id="156981"/>
    <lineage>
        <taxon>Bacteria</taxon>
        <taxon>Bacillati</taxon>
        <taxon>Actinomycetota</taxon>
        <taxon>Actinomycetes</taxon>
        <taxon>Micrococcales</taxon>
        <taxon>Cellulomonadaceae</taxon>
        <taxon>Cellulomonas</taxon>
    </lineage>
</organism>
<keyword evidence="4" id="KW-1003">Cell membrane</keyword>
<keyword evidence="5 9" id="KW-0812">Transmembrane</keyword>
<feature type="transmembrane region" description="Helical" evidence="9">
    <location>
        <begin position="35"/>
        <end position="53"/>
    </location>
</feature>
<dbReference type="AlphaFoldDB" id="A0A511F8F4"/>
<evidence type="ECO:0000313" key="10">
    <source>
        <dbReference type="EMBL" id="GEL45485.1"/>
    </source>
</evidence>
<evidence type="ECO:0000256" key="6">
    <source>
        <dbReference type="ARBA" id="ARBA00022989"/>
    </source>
</evidence>
<evidence type="ECO:0000313" key="13">
    <source>
        <dbReference type="Proteomes" id="UP000564629"/>
    </source>
</evidence>
<proteinExistence type="inferred from homology"/>
<evidence type="ECO:0000313" key="11">
    <source>
        <dbReference type="EMBL" id="MBB5473087.1"/>
    </source>
</evidence>
<evidence type="ECO:0000256" key="4">
    <source>
        <dbReference type="ARBA" id="ARBA00022475"/>
    </source>
</evidence>
<dbReference type="InterPro" id="IPR007208">
    <property type="entry name" value="MrpF/PhaF-like"/>
</dbReference>
<reference evidence="11 13" key="2">
    <citation type="submission" date="2020-08" db="EMBL/GenBank/DDBJ databases">
        <title>Sequencing the genomes of 1000 actinobacteria strains.</title>
        <authorList>
            <person name="Klenk H.-P."/>
        </authorList>
    </citation>
    <scope>NUCLEOTIDE SEQUENCE [LARGE SCALE GENOMIC DNA]</scope>
    <source>
        <strain evidence="11 13">DSM 9581</strain>
    </source>
</reference>
<feature type="region of interest" description="Disordered" evidence="8">
    <location>
        <begin position="88"/>
        <end position="189"/>
    </location>
</feature>
<accession>A0A511F8F4</accession>